<dbReference type="GO" id="GO:0004725">
    <property type="term" value="F:protein tyrosine phosphatase activity"/>
    <property type="evidence" value="ECO:0007669"/>
    <property type="project" value="UniProtKB-EC"/>
</dbReference>
<dbReference type="SUPFAM" id="SSF52799">
    <property type="entry name" value="(Phosphotyrosine protein) phosphatases II"/>
    <property type="match status" value="1"/>
</dbReference>
<dbReference type="SUPFAM" id="SSF52821">
    <property type="entry name" value="Rhodanese/Cell cycle control phosphatase"/>
    <property type="match status" value="1"/>
</dbReference>
<evidence type="ECO:0000259" key="6">
    <source>
        <dbReference type="PROSITE" id="PS50206"/>
    </source>
</evidence>
<feature type="domain" description="Tyrosine specific protein phosphatases" evidence="5">
    <location>
        <begin position="562"/>
        <end position="644"/>
    </location>
</feature>
<comment type="similarity">
    <text evidence="1">Belongs to the protein-tyrosine phosphatase family. Non-receptor class subfamily.</text>
</comment>
<dbReference type="InterPro" id="IPR000387">
    <property type="entry name" value="Tyr_Pase_dom"/>
</dbReference>
<dbReference type="PROSITE" id="PS50056">
    <property type="entry name" value="TYR_PHOSPHATASE_2"/>
    <property type="match status" value="1"/>
</dbReference>
<dbReference type="PRINTS" id="PR00700">
    <property type="entry name" value="PRTYPHPHTASE"/>
</dbReference>
<dbReference type="FunCoup" id="B5RUU4">
    <property type="interactions" value="130"/>
</dbReference>
<protein>
    <recommendedName>
        <fullName evidence="2">protein-tyrosine-phosphatase</fullName>
        <ecNumber evidence="2">3.1.3.48</ecNumber>
    </recommendedName>
</protein>
<evidence type="ECO:0000256" key="2">
    <source>
        <dbReference type="ARBA" id="ARBA00013064"/>
    </source>
</evidence>
<dbReference type="OrthoDB" id="6058203at2759"/>
<reference evidence="7 8" key="1">
    <citation type="journal article" date="2004" name="Nature">
        <title>Genome evolution in yeasts.</title>
        <authorList>
            <consortium name="Genolevures"/>
            <person name="Dujon B."/>
            <person name="Sherman D."/>
            <person name="Fischer G."/>
            <person name="Durrens P."/>
            <person name="Casaregola S."/>
            <person name="Lafontaine I."/>
            <person name="de Montigny J."/>
            <person name="Marck C."/>
            <person name="Neuveglise C."/>
            <person name="Talla E."/>
            <person name="Goffard N."/>
            <person name="Frangeul L."/>
            <person name="Aigle M."/>
            <person name="Anthouard V."/>
            <person name="Babour A."/>
            <person name="Barbe V."/>
            <person name="Barnay S."/>
            <person name="Blanchin S."/>
            <person name="Beckerich J.M."/>
            <person name="Beyne E."/>
            <person name="Bleykasten C."/>
            <person name="Boisrame A."/>
            <person name="Boyer J."/>
            <person name="Cattolico L."/>
            <person name="Confanioleri F."/>
            <person name="de Daruvar A."/>
            <person name="Despons L."/>
            <person name="Fabre E."/>
            <person name="Fairhead C."/>
            <person name="Ferry-Dumazet H."/>
            <person name="Groppi A."/>
            <person name="Hantraye F."/>
            <person name="Hennequin C."/>
            <person name="Jauniaux N."/>
            <person name="Joyet P."/>
            <person name="Kachouri R."/>
            <person name="Kerrest A."/>
            <person name="Koszul R."/>
            <person name="Lemaire M."/>
            <person name="Lesur I."/>
            <person name="Ma L."/>
            <person name="Muller H."/>
            <person name="Nicaud J.M."/>
            <person name="Nikolski M."/>
            <person name="Oztas S."/>
            <person name="Ozier-Kalogeropoulos O."/>
            <person name="Pellenz S."/>
            <person name="Potier S."/>
            <person name="Richard G.F."/>
            <person name="Straub M.L."/>
            <person name="Suleau A."/>
            <person name="Swennene D."/>
            <person name="Tekaia F."/>
            <person name="Wesolowski-Louvel M."/>
            <person name="Westhof E."/>
            <person name="Wirth B."/>
            <person name="Zeniou-Meyer M."/>
            <person name="Zivanovic I."/>
            <person name="Bolotin-Fukuhara M."/>
            <person name="Thierry A."/>
            <person name="Bouchier C."/>
            <person name="Caudron B."/>
            <person name="Scarpelli C."/>
            <person name="Gaillardin C."/>
            <person name="Weissenbach J."/>
            <person name="Wincker P."/>
            <person name="Souciet J.L."/>
        </authorList>
    </citation>
    <scope>NUCLEOTIDE SEQUENCE [LARGE SCALE GENOMIC DNA]</scope>
    <source>
        <strain evidence="8">ATCC 36239 / CBS 767 / BCRC 21394 / JCM 1990 / NBRC 0083 / IGC 2968</strain>
    </source>
</reference>
<evidence type="ECO:0000256" key="3">
    <source>
        <dbReference type="SAM" id="MobiDB-lite"/>
    </source>
</evidence>
<dbReference type="EC" id="3.1.3.48" evidence="2"/>
<evidence type="ECO:0000313" key="7">
    <source>
        <dbReference type="EMBL" id="CAR65988.1"/>
    </source>
</evidence>
<dbReference type="SMART" id="SM00194">
    <property type="entry name" value="PTPc"/>
    <property type="match status" value="1"/>
</dbReference>
<dbReference type="PROSITE" id="PS50055">
    <property type="entry name" value="TYR_PHOSPHATASE_PTP"/>
    <property type="match status" value="1"/>
</dbReference>
<dbReference type="VEuPathDB" id="FungiDB:DEHA2G16940g"/>
<dbReference type="InParanoid" id="B5RUU4"/>
<dbReference type="Gene3D" id="3.40.250.10">
    <property type="entry name" value="Rhodanese-like domain"/>
    <property type="match status" value="1"/>
</dbReference>
<dbReference type="InterPro" id="IPR001763">
    <property type="entry name" value="Rhodanese-like_dom"/>
</dbReference>
<dbReference type="PROSITE" id="PS50206">
    <property type="entry name" value="RHODANESE_3"/>
    <property type="match status" value="1"/>
</dbReference>
<evidence type="ECO:0000256" key="1">
    <source>
        <dbReference type="ARBA" id="ARBA00009649"/>
    </source>
</evidence>
<dbReference type="RefSeq" id="XP_002770655.1">
    <property type="nucleotide sequence ID" value="XM_002770609.1"/>
</dbReference>
<feature type="domain" description="Rhodanese" evidence="6">
    <location>
        <begin position="113"/>
        <end position="236"/>
    </location>
</feature>
<feature type="compositionally biased region" description="Low complexity" evidence="3">
    <location>
        <begin position="7"/>
        <end position="17"/>
    </location>
</feature>
<organism evidence="7 8">
    <name type="scientific">Debaryomyces hansenii (strain ATCC 36239 / CBS 767 / BCRC 21394 / JCM 1990 / NBRC 0083 / IGC 2968)</name>
    <name type="common">Yeast</name>
    <name type="synonym">Torulaspora hansenii</name>
    <dbReference type="NCBI Taxonomy" id="284592"/>
    <lineage>
        <taxon>Eukaryota</taxon>
        <taxon>Fungi</taxon>
        <taxon>Dikarya</taxon>
        <taxon>Ascomycota</taxon>
        <taxon>Saccharomycotina</taxon>
        <taxon>Pichiomycetes</taxon>
        <taxon>Debaryomycetaceae</taxon>
        <taxon>Debaryomyces</taxon>
    </lineage>
</organism>
<evidence type="ECO:0000259" key="4">
    <source>
        <dbReference type="PROSITE" id="PS50055"/>
    </source>
</evidence>
<dbReference type="Proteomes" id="UP000000599">
    <property type="component" value="Chromosome G"/>
</dbReference>
<dbReference type="InterPro" id="IPR000242">
    <property type="entry name" value="PTP_cat"/>
</dbReference>
<sequence>MTTTFLSNSNDNSPNNNQPCYFSNENSAINIIPDTSSVKNKGNTVNKEKRDTTNMGSRISQFDLPNGNNQTRWISAYKPTGVPSISPTNKSHFEDLPEDIHRVEPDQLESLLKEEELIIFDTRPFNMYSVSRIKGAINMCVPTTLLKRNSFNIPQMLNSTSMPLNLKDLTLSKITSNNSSAPMKVLVYDSDSCDSHTSFSLYKTCMKFRWYNQDGSRTFDIYFLNKGFTDVSKSASFMESASSTSFNAASPNVKQSSNLSGFQLPSCTPPNQKFLSNIKKNNLPKLSISATEDNSNYNDNDNDNDINDNLDSYHYNFRLPDISKHESEKLPVWLQFFTKNRNSSSYTKDILKTINFKFNKIEKSEQARLRTAITNHCPDNHVPNICSPSALCPGCDNTYYKIPKGIEYGFKNRYNNIWPYEHSRVKLIKSPNPLKLDDYDDYFNANYISFPKISNFKYIATQNPLQATYEDFWKTIWSNRINIIICLNIQLPANLVGQDRKYFDDQEFKRSGIKITNNELIEQDFNIRKLTLAKDDKVRSVYHLEYKDWPDFGVPSSFDSILKLIDYKKKIIKTENLNEQALVHCSAGCGRTGCFITLDMALDCFNNFKRGDLDPWMDNDLIYKAVQYQRTQRISMVQNLDQFIFCYEFILNYVVRNLI</sequence>
<dbReference type="InterPro" id="IPR016130">
    <property type="entry name" value="Tyr_Pase_AS"/>
</dbReference>
<feature type="region of interest" description="Disordered" evidence="3">
    <location>
        <begin position="1"/>
        <end position="22"/>
    </location>
</feature>
<evidence type="ECO:0000313" key="8">
    <source>
        <dbReference type="Proteomes" id="UP000000599"/>
    </source>
</evidence>
<keyword evidence="8" id="KW-1185">Reference proteome</keyword>
<dbReference type="PANTHER" id="PTHR19134">
    <property type="entry name" value="RECEPTOR-TYPE TYROSINE-PROTEIN PHOSPHATASE"/>
    <property type="match status" value="1"/>
</dbReference>
<dbReference type="Pfam" id="PF00581">
    <property type="entry name" value="Rhodanese"/>
    <property type="match status" value="1"/>
</dbReference>
<dbReference type="Gene3D" id="3.90.190.10">
    <property type="entry name" value="Protein tyrosine phosphatase superfamily"/>
    <property type="match status" value="1"/>
</dbReference>
<dbReference type="KEGG" id="dha:DEHA2G16940g"/>
<dbReference type="InterPro" id="IPR029021">
    <property type="entry name" value="Prot-tyrosine_phosphatase-like"/>
</dbReference>
<dbReference type="SMART" id="SM00404">
    <property type="entry name" value="PTPc_motif"/>
    <property type="match status" value="1"/>
</dbReference>
<feature type="domain" description="Tyrosine-protein phosphatase" evidence="4">
    <location>
        <begin position="411"/>
        <end position="653"/>
    </location>
</feature>
<dbReference type="InterPro" id="IPR003595">
    <property type="entry name" value="Tyr_Pase_cat"/>
</dbReference>
<dbReference type="PANTHER" id="PTHR19134:SF561">
    <property type="entry name" value="PROTEIN TYROSINE PHOSPHATASE 36E, ISOFORM A"/>
    <property type="match status" value="1"/>
</dbReference>
<name>B5RUU4_DEBHA</name>
<gene>
    <name evidence="7" type="ordered locus">DEHA2G16940g</name>
</gene>
<dbReference type="CDD" id="cd18533">
    <property type="entry name" value="PTP_fungal"/>
    <property type="match status" value="1"/>
</dbReference>
<accession>B5RUU4</accession>
<dbReference type="EMBL" id="CR382139">
    <property type="protein sequence ID" value="CAR65988.1"/>
    <property type="molecule type" value="Genomic_DNA"/>
</dbReference>
<proteinExistence type="inferred from homology"/>
<dbReference type="OMA" id="QFIVCYE"/>
<dbReference type="PROSITE" id="PS00383">
    <property type="entry name" value="TYR_PHOSPHATASE_1"/>
    <property type="match status" value="1"/>
</dbReference>
<dbReference type="HOGENOM" id="CLU_001645_11_1_1"/>
<dbReference type="GeneID" id="8999234"/>
<dbReference type="Pfam" id="PF00102">
    <property type="entry name" value="Y_phosphatase"/>
    <property type="match status" value="1"/>
</dbReference>
<dbReference type="InterPro" id="IPR050348">
    <property type="entry name" value="Protein-Tyr_Phosphatase"/>
</dbReference>
<dbReference type="eggNOG" id="KOG0789">
    <property type="taxonomic scope" value="Eukaryota"/>
</dbReference>
<dbReference type="STRING" id="284592.B5RUU4"/>
<dbReference type="InterPro" id="IPR036873">
    <property type="entry name" value="Rhodanese-like_dom_sf"/>
</dbReference>
<evidence type="ECO:0000259" key="5">
    <source>
        <dbReference type="PROSITE" id="PS50056"/>
    </source>
</evidence>
<dbReference type="AlphaFoldDB" id="B5RUU4"/>